<dbReference type="EMBL" id="JAOCQF010000001">
    <property type="protein sequence ID" value="MCT8328170.1"/>
    <property type="molecule type" value="Genomic_DNA"/>
</dbReference>
<accession>A0ABT2NHG4</accession>
<sequence>MKRKFDTPMGKTYGHGFDAVTDRADIRAFVTWWNDRSAFPVGGQAPEPLDLPAPRMAA</sequence>
<evidence type="ECO:0000313" key="1">
    <source>
        <dbReference type="EMBL" id="MCT8328170.1"/>
    </source>
</evidence>
<gene>
    <name evidence="1" type="ORF">N5I32_01430</name>
</gene>
<keyword evidence="2" id="KW-1185">Reference proteome</keyword>
<dbReference type="RefSeq" id="WP_261493613.1">
    <property type="nucleotide sequence ID" value="NZ_JAOCQF010000001.1"/>
</dbReference>
<reference evidence="2" key="1">
    <citation type="submission" date="2023-07" db="EMBL/GenBank/DDBJ databases">
        <title>Defluviimonas sediminis sp. nov., isolated from mangrove sediment.</title>
        <authorList>
            <person name="Liu L."/>
            <person name="Li J."/>
            <person name="Huang Y."/>
            <person name="Pan J."/>
            <person name="Li M."/>
        </authorList>
    </citation>
    <scope>NUCLEOTIDE SEQUENCE [LARGE SCALE GENOMIC DNA]</scope>
    <source>
        <strain evidence="2">FT324</strain>
    </source>
</reference>
<proteinExistence type="predicted"/>
<dbReference type="Proteomes" id="UP001205601">
    <property type="component" value="Unassembled WGS sequence"/>
</dbReference>
<evidence type="ECO:0000313" key="2">
    <source>
        <dbReference type="Proteomes" id="UP001205601"/>
    </source>
</evidence>
<name>A0ABT2NHG4_9RHOB</name>
<protein>
    <submittedName>
        <fullName evidence="1">Uncharacterized protein</fullName>
    </submittedName>
</protein>
<comment type="caution">
    <text evidence="1">The sequence shown here is derived from an EMBL/GenBank/DDBJ whole genome shotgun (WGS) entry which is preliminary data.</text>
</comment>
<organism evidence="1 2">
    <name type="scientific">Albidovulum sediminis</name>
    <dbReference type="NCBI Taxonomy" id="3066345"/>
    <lineage>
        <taxon>Bacteria</taxon>
        <taxon>Pseudomonadati</taxon>
        <taxon>Pseudomonadota</taxon>
        <taxon>Alphaproteobacteria</taxon>
        <taxon>Rhodobacterales</taxon>
        <taxon>Paracoccaceae</taxon>
        <taxon>Albidovulum</taxon>
    </lineage>
</organism>